<dbReference type="RefSeq" id="WP_064231050.1">
    <property type="nucleotide sequence ID" value="NZ_LVZK01000001.1"/>
</dbReference>
<protein>
    <submittedName>
        <fullName evidence="3">Alpha/beta hydrolase</fullName>
    </submittedName>
</protein>
<evidence type="ECO:0000256" key="1">
    <source>
        <dbReference type="ARBA" id="ARBA00022801"/>
    </source>
</evidence>
<feature type="domain" description="AB hydrolase-1" evidence="2">
    <location>
        <begin position="41"/>
        <end position="290"/>
    </location>
</feature>
<dbReference type="STRING" id="1823756.A4H34_03205"/>
<keyword evidence="4" id="KW-1185">Reference proteome</keyword>
<reference evidence="3 4" key="1">
    <citation type="submission" date="2016-04" db="EMBL/GenBank/DDBJ databases">
        <title>Peptidophaga gingivicola gen. nov., sp. nov., isolated from human subgingival plaque.</title>
        <authorList>
            <person name="Beall C.J."/>
            <person name="Mokrzan E.M."/>
            <person name="Griffen A.L."/>
            <person name="Leys E.J."/>
        </authorList>
    </citation>
    <scope>NUCLEOTIDE SEQUENCE [LARGE SCALE GENOMIC DNA]</scope>
    <source>
        <strain evidence="3 4">BA112</strain>
    </source>
</reference>
<organism evidence="3 4">
    <name type="scientific">Peptidiphaga gingivicola</name>
    <dbReference type="NCBI Taxonomy" id="2741497"/>
    <lineage>
        <taxon>Bacteria</taxon>
        <taxon>Bacillati</taxon>
        <taxon>Actinomycetota</taxon>
        <taxon>Actinomycetes</taxon>
        <taxon>Actinomycetales</taxon>
        <taxon>Actinomycetaceae</taxon>
        <taxon>Peptidiphaga</taxon>
    </lineage>
</organism>
<dbReference type="Pfam" id="PF00561">
    <property type="entry name" value="Abhydrolase_1"/>
    <property type="match status" value="1"/>
</dbReference>
<dbReference type="EMBL" id="LVZK01000001">
    <property type="protein sequence ID" value="OAP86194.1"/>
    <property type="molecule type" value="Genomic_DNA"/>
</dbReference>
<dbReference type="Proteomes" id="UP000078368">
    <property type="component" value="Unassembled WGS sequence"/>
</dbReference>
<dbReference type="GO" id="GO:0016787">
    <property type="term" value="F:hydrolase activity"/>
    <property type="evidence" value="ECO:0007669"/>
    <property type="project" value="UniProtKB-KW"/>
</dbReference>
<proteinExistence type="predicted"/>
<name>A0A179B573_9ACTO</name>
<dbReference type="InterPro" id="IPR000639">
    <property type="entry name" value="Epox_hydrolase-like"/>
</dbReference>
<gene>
    <name evidence="3" type="ORF">A4H34_03205</name>
</gene>
<dbReference type="InterPro" id="IPR029058">
    <property type="entry name" value="AB_hydrolase_fold"/>
</dbReference>
<keyword evidence="1 3" id="KW-0378">Hydrolase</keyword>
<dbReference type="PRINTS" id="PR00412">
    <property type="entry name" value="EPOXHYDRLASE"/>
</dbReference>
<evidence type="ECO:0000259" key="2">
    <source>
        <dbReference type="Pfam" id="PF00561"/>
    </source>
</evidence>
<sequence>MSAPADNSAVFLPGPWQHRLINANGCQFHIAYMGEHRNDRPLVLLVHGFPEYWWTWRHQIEAVALAGYEVAAIDQRGIGGSDKTPDSADGMLLTQDLAAIVRSLGTSRAVVIGQGRGGFLAWSVAALEPDVVEGIMTVSAPHPRTLQRLGTHLTLKTWRQVLKTLIPHYAAKRLTDEEVLKRLLTDWSAPGNAGASGEAANYTAALRLPEAASISLEQLRWSYLSTSKINGREHMALTRRFVNATVWAVRGERDPLLPARAWRKDLEFARGNYRFIEVPDAGHFVQEEQPSRVTDLVLEFLAQI</sequence>
<evidence type="ECO:0000313" key="3">
    <source>
        <dbReference type="EMBL" id="OAP86194.1"/>
    </source>
</evidence>
<comment type="caution">
    <text evidence="3">The sequence shown here is derived from an EMBL/GenBank/DDBJ whole genome shotgun (WGS) entry which is preliminary data.</text>
</comment>
<dbReference type="PANTHER" id="PTHR43329">
    <property type="entry name" value="EPOXIDE HYDROLASE"/>
    <property type="match status" value="1"/>
</dbReference>
<accession>A0A179B573</accession>
<dbReference type="OrthoDB" id="2987348at2"/>
<evidence type="ECO:0000313" key="4">
    <source>
        <dbReference type="Proteomes" id="UP000078368"/>
    </source>
</evidence>
<dbReference type="InterPro" id="IPR000073">
    <property type="entry name" value="AB_hydrolase_1"/>
</dbReference>
<dbReference type="Gene3D" id="3.40.50.1820">
    <property type="entry name" value="alpha/beta hydrolase"/>
    <property type="match status" value="1"/>
</dbReference>
<dbReference type="AlphaFoldDB" id="A0A179B573"/>
<dbReference type="SUPFAM" id="SSF53474">
    <property type="entry name" value="alpha/beta-Hydrolases"/>
    <property type="match status" value="1"/>
</dbReference>